<gene>
    <name evidence="3" type="primary">20347080</name>
    <name evidence="2" type="ORF">GGTG_06622</name>
</gene>
<feature type="compositionally biased region" description="Polar residues" evidence="1">
    <location>
        <begin position="7"/>
        <end position="24"/>
    </location>
</feature>
<reference evidence="3" key="5">
    <citation type="submission" date="2018-04" db="UniProtKB">
        <authorList>
            <consortium name="EnsemblFungi"/>
        </authorList>
    </citation>
    <scope>IDENTIFICATION</scope>
    <source>
        <strain evidence="3">R3-111a-1</strain>
    </source>
</reference>
<protein>
    <submittedName>
        <fullName evidence="2 3">Uncharacterized protein</fullName>
    </submittedName>
</protein>
<proteinExistence type="predicted"/>
<name>J3NZC3_GAET3</name>
<reference evidence="2" key="3">
    <citation type="submission" date="2010-09" db="EMBL/GenBank/DDBJ databases">
        <title>Annotation of Gaeumannomyces graminis var. tritici R3-111a-1.</title>
        <authorList>
            <consortium name="The Broad Institute Genome Sequencing Platform"/>
            <person name="Ma L.-J."/>
            <person name="Dead R."/>
            <person name="Young S.K."/>
            <person name="Zeng Q."/>
            <person name="Gargeya S."/>
            <person name="Fitzgerald M."/>
            <person name="Haas B."/>
            <person name="Abouelleil A."/>
            <person name="Alvarado L."/>
            <person name="Arachchi H.M."/>
            <person name="Berlin A."/>
            <person name="Brown A."/>
            <person name="Chapman S.B."/>
            <person name="Chen Z."/>
            <person name="Dunbar C."/>
            <person name="Freedman E."/>
            <person name="Gearin G."/>
            <person name="Gellesch M."/>
            <person name="Goldberg J."/>
            <person name="Griggs A."/>
            <person name="Gujja S."/>
            <person name="Heiman D."/>
            <person name="Howarth C."/>
            <person name="Larson L."/>
            <person name="Lui A."/>
            <person name="MacDonald P.J.P."/>
            <person name="Mehta T."/>
            <person name="Montmayeur A."/>
            <person name="Murphy C."/>
            <person name="Neiman D."/>
            <person name="Pearson M."/>
            <person name="Priest M."/>
            <person name="Roberts A."/>
            <person name="Saif S."/>
            <person name="Shea T."/>
            <person name="Shenoy N."/>
            <person name="Sisk P."/>
            <person name="Stolte C."/>
            <person name="Sykes S."/>
            <person name="Yandava C."/>
            <person name="Wortman J."/>
            <person name="Nusbaum C."/>
            <person name="Birren B."/>
        </authorList>
    </citation>
    <scope>NUCLEOTIDE SEQUENCE</scope>
    <source>
        <strain evidence="2">R3-111a-1</strain>
    </source>
</reference>
<dbReference type="EMBL" id="GL385397">
    <property type="protein sequence ID" value="EJT76706.1"/>
    <property type="molecule type" value="Genomic_DNA"/>
</dbReference>
<reference evidence="2" key="2">
    <citation type="submission" date="2010-07" db="EMBL/GenBank/DDBJ databases">
        <authorList>
            <consortium name="The Broad Institute Genome Sequencing Platform"/>
            <consortium name="Broad Institute Genome Sequencing Center for Infectious Disease"/>
            <person name="Ma L.-J."/>
            <person name="Dead R."/>
            <person name="Young S."/>
            <person name="Zeng Q."/>
            <person name="Koehrsen M."/>
            <person name="Alvarado L."/>
            <person name="Berlin A."/>
            <person name="Chapman S.B."/>
            <person name="Chen Z."/>
            <person name="Freedman E."/>
            <person name="Gellesch M."/>
            <person name="Goldberg J."/>
            <person name="Griggs A."/>
            <person name="Gujja S."/>
            <person name="Heilman E.R."/>
            <person name="Heiman D."/>
            <person name="Hepburn T."/>
            <person name="Howarth C."/>
            <person name="Jen D."/>
            <person name="Larson L."/>
            <person name="Mehta T."/>
            <person name="Neiman D."/>
            <person name="Pearson M."/>
            <person name="Roberts A."/>
            <person name="Saif S."/>
            <person name="Shea T."/>
            <person name="Shenoy N."/>
            <person name="Sisk P."/>
            <person name="Stolte C."/>
            <person name="Sykes S."/>
            <person name="Walk T."/>
            <person name="White J."/>
            <person name="Yandava C."/>
            <person name="Haas B."/>
            <person name="Nusbaum C."/>
            <person name="Birren B."/>
        </authorList>
    </citation>
    <scope>NUCLEOTIDE SEQUENCE</scope>
    <source>
        <strain evidence="2">R3-111a-1</strain>
    </source>
</reference>
<dbReference type="Proteomes" id="UP000006039">
    <property type="component" value="Unassembled WGS sequence"/>
</dbReference>
<sequence>MDAVVEQEQSATYEGELRQQNAEVTAQKEVKAEVKTDATAKKSASFPAGSKARADEVKAKADVSRSDKL</sequence>
<dbReference type="EnsemblFungi" id="EJT76706">
    <property type="protein sequence ID" value="EJT76706"/>
    <property type="gene ID" value="GGTG_06622"/>
</dbReference>
<dbReference type="AlphaFoldDB" id="J3NZC3"/>
<evidence type="ECO:0000313" key="2">
    <source>
        <dbReference type="EMBL" id="EJT76706.1"/>
    </source>
</evidence>
<feature type="compositionally biased region" description="Basic and acidic residues" evidence="1">
    <location>
        <begin position="52"/>
        <end position="69"/>
    </location>
</feature>
<reference evidence="4" key="1">
    <citation type="submission" date="2010-07" db="EMBL/GenBank/DDBJ databases">
        <title>The genome sequence of Gaeumannomyces graminis var. tritici strain R3-111a-1.</title>
        <authorList>
            <consortium name="The Broad Institute Genome Sequencing Platform"/>
            <person name="Ma L.-J."/>
            <person name="Dead R."/>
            <person name="Young S."/>
            <person name="Zeng Q."/>
            <person name="Koehrsen M."/>
            <person name="Alvarado L."/>
            <person name="Berlin A."/>
            <person name="Chapman S.B."/>
            <person name="Chen Z."/>
            <person name="Freedman E."/>
            <person name="Gellesch M."/>
            <person name="Goldberg J."/>
            <person name="Griggs A."/>
            <person name="Gujja S."/>
            <person name="Heilman E.R."/>
            <person name="Heiman D."/>
            <person name="Hepburn T."/>
            <person name="Howarth C."/>
            <person name="Jen D."/>
            <person name="Larson L."/>
            <person name="Mehta T."/>
            <person name="Neiman D."/>
            <person name="Pearson M."/>
            <person name="Roberts A."/>
            <person name="Saif S."/>
            <person name="Shea T."/>
            <person name="Shenoy N."/>
            <person name="Sisk P."/>
            <person name="Stolte C."/>
            <person name="Sykes S."/>
            <person name="Walk T."/>
            <person name="White J."/>
            <person name="Yandava C."/>
            <person name="Haas B."/>
            <person name="Nusbaum C."/>
            <person name="Birren B."/>
        </authorList>
    </citation>
    <scope>NUCLEOTIDE SEQUENCE [LARGE SCALE GENOMIC DNA]</scope>
    <source>
        <strain evidence="4">R3-111a-1</strain>
    </source>
</reference>
<dbReference type="HOGENOM" id="CLU_2776073_0_0_1"/>
<keyword evidence="4" id="KW-1185">Reference proteome</keyword>
<dbReference type="RefSeq" id="XP_009222706.1">
    <property type="nucleotide sequence ID" value="XM_009224442.1"/>
</dbReference>
<feature type="region of interest" description="Disordered" evidence="1">
    <location>
        <begin position="1"/>
        <end position="69"/>
    </location>
</feature>
<reference evidence="3" key="4">
    <citation type="journal article" date="2015" name="G3 (Bethesda)">
        <title>Genome sequences of three phytopathogenic species of the Magnaporthaceae family of fungi.</title>
        <authorList>
            <person name="Okagaki L.H."/>
            <person name="Nunes C.C."/>
            <person name="Sailsbery J."/>
            <person name="Clay B."/>
            <person name="Brown D."/>
            <person name="John T."/>
            <person name="Oh Y."/>
            <person name="Young N."/>
            <person name="Fitzgerald M."/>
            <person name="Haas B.J."/>
            <person name="Zeng Q."/>
            <person name="Young S."/>
            <person name="Adiconis X."/>
            <person name="Fan L."/>
            <person name="Levin J.Z."/>
            <person name="Mitchell T.K."/>
            <person name="Okubara P.A."/>
            <person name="Farman M.L."/>
            <person name="Kohn L.M."/>
            <person name="Birren B."/>
            <person name="Ma L.-J."/>
            <person name="Dean R.A."/>
        </authorList>
    </citation>
    <scope>NUCLEOTIDE SEQUENCE</scope>
    <source>
        <strain evidence="3">R3-111a-1</strain>
    </source>
</reference>
<dbReference type="VEuPathDB" id="FungiDB:GGTG_06622"/>
<accession>J3NZC3</accession>
<evidence type="ECO:0000313" key="4">
    <source>
        <dbReference type="Proteomes" id="UP000006039"/>
    </source>
</evidence>
<organism evidence="2">
    <name type="scientific">Gaeumannomyces tritici (strain R3-111a-1)</name>
    <name type="common">Wheat and barley take-all root rot fungus</name>
    <name type="synonym">Gaeumannomyces graminis var. tritici</name>
    <dbReference type="NCBI Taxonomy" id="644352"/>
    <lineage>
        <taxon>Eukaryota</taxon>
        <taxon>Fungi</taxon>
        <taxon>Dikarya</taxon>
        <taxon>Ascomycota</taxon>
        <taxon>Pezizomycotina</taxon>
        <taxon>Sordariomycetes</taxon>
        <taxon>Sordariomycetidae</taxon>
        <taxon>Magnaporthales</taxon>
        <taxon>Magnaporthaceae</taxon>
        <taxon>Gaeumannomyces</taxon>
    </lineage>
</organism>
<feature type="compositionally biased region" description="Basic and acidic residues" evidence="1">
    <location>
        <begin position="26"/>
        <end position="40"/>
    </location>
</feature>
<dbReference type="GeneID" id="20347080"/>
<evidence type="ECO:0000256" key="1">
    <source>
        <dbReference type="SAM" id="MobiDB-lite"/>
    </source>
</evidence>
<evidence type="ECO:0000313" key="3">
    <source>
        <dbReference type="EnsemblFungi" id="EJT76706"/>
    </source>
</evidence>